<evidence type="ECO:0000256" key="1">
    <source>
        <dbReference type="SAM" id="Coils"/>
    </source>
</evidence>
<comment type="caution">
    <text evidence="2">The sequence shown here is derived from an EMBL/GenBank/DDBJ whole genome shotgun (WGS) entry which is preliminary data.</text>
</comment>
<dbReference type="Proteomes" id="UP001431209">
    <property type="component" value="Unassembled WGS sequence"/>
</dbReference>
<feature type="coiled-coil region" evidence="1">
    <location>
        <begin position="78"/>
        <end position="112"/>
    </location>
</feature>
<organism evidence="2 3">
    <name type="scientific">Acrasis kona</name>
    <dbReference type="NCBI Taxonomy" id="1008807"/>
    <lineage>
        <taxon>Eukaryota</taxon>
        <taxon>Discoba</taxon>
        <taxon>Heterolobosea</taxon>
        <taxon>Tetramitia</taxon>
        <taxon>Eutetramitia</taxon>
        <taxon>Acrasidae</taxon>
        <taxon>Acrasis</taxon>
    </lineage>
</organism>
<protein>
    <submittedName>
        <fullName evidence="2">NudE</fullName>
    </submittedName>
</protein>
<keyword evidence="3" id="KW-1185">Reference proteome</keyword>
<gene>
    <name evidence="2" type="ORF">AKO1_004839</name>
</gene>
<dbReference type="AlphaFoldDB" id="A0AAW2Z3B1"/>
<evidence type="ECO:0000313" key="2">
    <source>
        <dbReference type="EMBL" id="KAL0484293.1"/>
    </source>
</evidence>
<evidence type="ECO:0000313" key="3">
    <source>
        <dbReference type="Proteomes" id="UP001431209"/>
    </source>
</evidence>
<reference evidence="2 3" key="1">
    <citation type="submission" date="2024-03" db="EMBL/GenBank/DDBJ databases">
        <title>The Acrasis kona genome and developmental transcriptomes reveal deep origins of eukaryotic multicellular pathways.</title>
        <authorList>
            <person name="Sheikh S."/>
            <person name="Fu C.-J."/>
            <person name="Brown M.W."/>
            <person name="Baldauf S.L."/>
        </authorList>
    </citation>
    <scope>NUCLEOTIDE SEQUENCE [LARGE SCALE GENOMIC DNA]</scope>
    <source>
        <strain evidence="2 3">ATCC MYA-3509</strain>
    </source>
</reference>
<name>A0AAW2Z3B1_9EUKA</name>
<accession>A0AAW2Z3B1</accession>
<keyword evidence="1" id="KW-0175">Coiled coil</keyword>
<dbReference type="EMBL" id="JAOPGA020001032">
    <property type="protein sequence ID" value="KAL0484293.1"/>
    <property type="molecule type" value="Genomic_DNA"/>
</dbReference>
<proteinExistence type="predicted"/>
<sequence length="194" mass="22929">MGLNDTRNVIQELKNVFLNENELKILENINHVKRDIDNECRAQNQQIHALVGKQIQQTEIAEKESQRSEPEAHYKKRMQVLQKELKDISFNVQNLEASRKELERSIELSERESNKIATDKQQFETSLKEELRVTQGLVKLWQFVAPVKWDYNSNGTRGYLISKKEDTIKYFQNPEEPTHESINQMWSLIQDEIM</sequence>